<accession>X1HV07</accession>
<reference evidence="1" key="1">
    <citation type="journal article" date="2014" name="Front. Microbiol.">
        <title>High frequency of phylogenetically diverse reductive dehalogenase-homologous genes in deep subseafloor sedimentary metagenomes.</title>
        <authorList>
            <person name="Kawai M."/>
            <person name="Futagami T."/>
            <person name="Toyoda A."/>
            <person name="Takaki Y."/>
            <person name="Nishi S."/>
            <person name="Hori S."/>
            <person name="Arai W."/>
            <person name="Tsubouchi T."/>
            <person name="Morono Y."/>
            <person name="Uchiyama I."/>
            <person name="Ito T."/>
            <person name="Fujiyama A."/>
            <person name="Inagaki F."/>
            <person name="Takami H."/>
        </authorList>
    </citation>
    <scope>NUCLEOTIDE SEQUENCE</scope>
    <source>
        <strain evidence="1">Expedition CK06-06</strain>
    </source>
</reference>
<protein>
    <recommendedName>
        <fullName evidence="2">PepSY domain-containing protein</fullName>
    </recommendedName>
</protein>
<sequence length="37" mass="4396">WWIEIDNVEINREWGPMGFRLHIDAITGKVLFATHTE</sequence>
<dbReference type="EMBL" id="BARU01016454">
    <property type="protein sequence ID" value="GAH60910.1"/>
    <property type="molecule type" value="Genomic_DNA"/>
</dbReference>
<proteinExistence type="predicted"/>
<dbReference type="AlphaFoldDB" id="X1HV07"/>
<name>X1HV07_9ZZZZ</name>
<evidence type="ECO:0000313" key="1">
    <source>
        <dbReference type="EMBL" id="GAH60910.1"/>
    </source>
</evidence>
<feature type="non-terminal residue" evidence="1">
    <location>
        <position position="1"/>
    </location>
</feature>
<organism evidence="1">
    <name type="scientific">marine sediment metagenome</name>
    <dbReference type="NCBI Taxonomy" id="412755"/>
    <lineage>
        <taxon>unclassified sequences</taxon>
        <taxon>metagenomes</taxon>
        <taxon>ecological metagenomes</taxon>
    </lineage>
</organism>
<evidence type="ECO:0008006" key="2">
    <source>
        <dbReference type="Google" id="ProtNLM"/>
    </source>
</evidence>
<gene>
    <name evidence="1" type="ORF">S03H2_27342</name>
</gene>
<comment type="caution">
    <text evidence="1">The sequence shown here is derived from an EMBL/GenBank/DDBJ whole genome shotgun (WGS) entry which is preliminary data.</text>
</comment>